<evidence type="ECO:0000259" key="1">
    <source>
        <dbReference type="Pfam" id="PF13976"/>
    </source>
</evidence>
<sequence length="103" mass="11565">MISYQDLLSRTPIGAGEKCGGVYYFHSLDPVRVCSITKEERSDLWHSRLGHPSIKVLRSISSLNDASLSVGLNKNCDACLRGKKTRDIFHTSHSRAMEIFELI</sequence>
<dbReference type="InterPro" id="IPR025724">
    <property type="entry name" value="GAG-pre-integrase_dom"/>
</dbReference>
<comment type="caution">
    <text evidence="3">The sequence shown here is derived from an EMBL/GenBank/DDBJ whole genome shotgun (WGS) entry which is preliminary data.</text>
</comment>
<name>A0AAV0G3J6_9ASTE</name>
<dbReference type="Pfam" id="PF13976">
    <property type="entry name" value="gag_pre-integrs"/>
    <property type="match status" value="1"/>
</dbReference>
<evidence type="ECO:0000313" key="4">
    <source>
        <dbReference type="Proteomes" id="UP001152523"/>
    </source>
</evidence>
<keyword evidence="4" id="KW-1185">Reference proteome</keyword>
<protein>
    <recommendedName>
        <fullName evidence="1">GAG-pre-integrase domain-containing protein</fullName>
    </recommendedName>
</protein>
<organism evidence="3 4">
    <name type="scientific">Cuscuta epithymum</name>
    <dbReference type="NCBI Taxonomy" id="186058"/>
    <lineage>
        <taxon>Eukaryota</taxon>
        <taxon>Viridiplantae</taxon>
        <taxon>Streptophyta</taxon>
        <taxon>Embryophyta</taxon>
        <taxon>Tracheophyta</taxon>
        <taxon>Spermatophyta</taxon>
        <taxon>Magnoliopsida</taxon>
        <taxon>eudicotyledons</taxon>
        <taxon>Gunneridae</taxon>
        <taxon>Pentapetalae</taxon>
        <taxon>asterids</taxon>
        <taxon>lamiids</taxon>
        <taxon>Solanales</taxon>
        <taxon>Convolvulaceae</taxon>
        <taxon>Cuscuteae</taxon>
        <taxon>Cuscuta</taxon>
        <taxon>Cuscuta subgen. Cuscuta</taxon>
    </lineage>
</organism>
<feature type="non-terminal residue" evidence="3">
    <location>
        <position position="103"/>
    </location>
</feature>
<feature type="domain" description="GAG-pre-integrase" evidence="1">
    <location>
        <begin position="21"/>
        <end position="83"/>
    </location>
</feature>
<evidence type="ECO:0000313" key="2">
    <source>
        <dbReference type="EMBL" id="CAH9106111.1"/>
    </source>
</evidence>
<gene>
    <name evidence="2" type="ORF">CEPIT_LOCUS17442</name>
    <name evidence="3" type="ORF">CEPIT_LOCUS39842</name>
</gene>
<reference evidence="3" key="1">
    <citation type="submission" date="2022-07" db="EMBL/GenBank/DDBJ databases">
        <authorList>
            <person name="Macas J."/>
            <person name="Novak P."/>
            <person name="Neumann P."/>
        </authorList>
    </citation>
    <scope>NUCLEOTIDE SEQUENCE</scope>
</reference>
<proteinExistence type="predicted"/>
<dbReference type="Proteomes" id="UP001152523">
    <property type="component" value="Unassembled WGS sequence"/>
</dbReference>
<dbReference type="EMBL" id="CAMAPF010001040">
    <property type="protein sequence ID" value="CAH9142360.1"/>
    <property type="molecule type" value="Genomic_DNA"/>
</dbReference>
<dbReference type="EMBL" id="CAMAPF010000134">
    <property type="protein sequence ID" value="CAH9106111.1"/>
    <property type="molecule type" value="Genomic_DNA"/>
</dbReference>
<accession>A0AAV0G3J6</accession>
<dbReference type="AlphaFoldDB" id="A0AAV0G3J6"/>
<evidence type="ECO:0000313" key="3">
    <source>
        <dbReference type="EMBL" id="CAH9142360.1"/>
    </source>
</evidence>